<dbReference type="PANTHER" id="PTHR24321">
    <property type="entry name" value="DEHYDROGENASES, SHORT CHAIN"/>
    <property type="match status" value="1"/>
</dbReference>
<dbReference type="CDD" id="cd05233">
    <property type="entry name" value="SDR_c"/>
    <property type="match status" value="1"/>
</dbReference>
<name>A0A427YHB1_9TREE</name>
<dbReference type="SUPFAM" id="SSF51735">
    <property type="entry name" value="NAD(P)-binding Rossmann-fold domains"/>
    <property type="match status" value="1"/>
</dbReference>
<comment type="similarity">
    <text evidence="1">Belongs to the short-chain dehydrogenases/reductases (SDR) family.</text>
</comment>
<proteinExistence type="inferred from homology"/>
<dbReference type="PROSITE" id="PS00061">
    <property type="entry name" value="ADH_SHORT"/>
    <property type="match status" value="1"/>
</dbReference>
<dbReference type="Pfam" id="PF13561">
    <property type="entry name" value="adh_short_C2"/>
    <property type="match status" value="1"/>
</dbReference>
<protein>
    <submittedName>
        <fullName evidence="4">Uncharacterized protein</fullName>
    </submittedName>
</protein>
<evidence type="ECO:0000313" key="4">
    <source>
        <dbReference type="EMBL" id="RSH90324.1"/>
    </source>
</evidence>
<dbReference type="OrthoDB" id="1888931at2759"/>
<dbReference type="FunFam" id="3.40.50.720:FF:000084">
    <property type="entry name" value="Short-chain dehydrogenase reductase"/>
    <property type="match status" value="1"/>
</dbReference>
<evidence type="ECO:0000256" key="1">
    <source>
        <dbReference type="ARBA" id="ARBA00006484"/>
    </source>
</evidence>
<evidence type="ECO:0000313" key="5">
    <source>
        <dbReference type="Proteomes" id="UP000279259"/>
    </source>
</evidence>
<dbReference type="InterPro" id="IPR002347">
    <property type="entry name" value="SDR_fam"/>
</dbReference>
<dbReference type="PANTHER" id="PTHR24321:SF8">
    <property type="entry name" value="ESTRADIOL 17-BETA-DEHYDROGENASE 8-RELATED"/>
    <property type="match status" value="1"/>
</dbReference>
<evidence type="ECO:0000256" key="2">
    <source>
        <dbReference type="ARBA" id="ARBA00022857"/>
    </source>
</evidence>
<gene>
    <name evidence="4" type="ORF">EHS25_001658</name>
</gene>
<organism evidence="4 5">
    <name type="scientific">Saitozyma podzolica</name>
    <dbReference type="NCBI Taxonomy" id="1890683"/>
    <lineage>
        <taxon>Eukaryota</taxon>
        <taxon>Fungi</taxon>
        <taxon>Dikarya</taxon>
        <taxon>Basidiomycota</taxon>
        <taxon>Agaricomycotina</taxon>
        <taxon>Tremellomycetes</taxon>
        <taxon>Tremellales</taxon>
        <taxon>Trimorphomycetaceae</taxon>
        <taxon>Saitozyma</taxon>
    </lineage>
</organism>
<keyword evidence="5" id="KW-1185">Reference proteome</keyword>
<dbReference type="AlphaFoldDB" id="A0A427YHB1"/>
<accession>A0A427YHB1</accession>
<dbReference type="EMBL" id="RSCD01000011">
    <property type="protein sequence ID" value="RSH90324.1"/>
    <property type="molecule type" value="Genomic_DNA"/>
</dbReference>
<dbReference type="InterPro" id="IPR020904">
    <property type="entry name" value="Sc_DH/Rdtase_CS"/>
</dbReference>
<dbReference type="PRINTS" id="PR00080">
    <property type="entry name" value="SDRFAMILY"/>
</dbReference>
<dbReference type="InterPro" id="IPR036291">
    <property type="entry name" value="NAD(P)-bd_dom_sf"/>
</dbReference>
<comment type="caution">
    <text evidence="4">The sequence shown here is derived from an EMBL/GenBank/DDBJ whole genome shotgun (WGS) entry which is preliminary data.</text>
</comment>
<keyword evidence="3" id="KW-0560">Oxidoreductase</keyword>
<dbReference type="Gene3D" id="3.40.50.720">
    <property type="entry name" value="NAD(P)-binding Rossmann-like Domain"/>
    <property type="match status" value="1"/>
</dbReference>
<evidence type="ECO:0000256" key="3">
    <source>
        <dbReference type="ARBA" id="ARBA00023002"/>
    </source>
</evidence>
<dbReference type="PRINTS" id="PR00081">
    <property type="entry name" value="GDHRDH"/>
</dbReference>
<dbReference type="Proteomes" id="UP000279259">
    <property type="component" value="Unassembled WGS sequence"/>
</dbReference>
<dbReference type="GO" id="GO:0016491">
    <property type="term" value="F:oxidoreductase activity"/>
    <property type="evidence" value="ECO:0007669"/>
    <property type="project" value="UniProtKB-KW"/>
</dbReference>
<sequence>MAGRLEGKICLITGAAGRIGRALVDGFVEAGATVIAADLVKLEHEGVDAVVCDQGDVESIAKLEEYIKAKYGRVDCLVNNGALGGNRCNVHEKPLQEYEDVMRVNVRGPLLLTQSVLRLHLAEPTRPLSIINMASIAGRRAVSLGSVYSMSKHALLGLTKSVAREYADKNVRCNAISPGVMEVPNMQGFDEESLSKLMSTVPVGRGGKPLEVAHLAVFLASDEASFITGSDYLIDGGSSA</sequence>
<dbReference type="STRING" id="1890683.A0A427YHB1"/>
<keyword evidence="2" id="KW-0521">NADP</keyword>
<reference evidence="4 5" key="1">
    <citation type="submission" date="2018-11" db="EMBL/GenBank/DDBJ databases">
        <title>Genome sequence of Saitozyma podzolica DSM 27192.</title>
        <authorList>
            <person name="Aliyu H."/>
            <person name="Gorte O."/>
            <person name="Ochsenreither K."/>
        </authorList>
    </citation>
    <scope>NUCLEOTIDE SEQUENCE [LARGE SCALE GENOMIC DNA]</scope>
    <source>
        <strain evidence="4 5">DSM 27192</strain>
    </source>
</reference>